<evidence type="ECO:0000256" key="1">
    <source>
        <dbReference type="ARBA" id="ARBA00009981"/>
    </source>
</evidence>
<evidence type="ECO:0000313" key="4">
    <source>
        <dbReference type="Proteomes" id="UP000192936"/>
    </source>
</evidence>
<dbReference type="Proteomes" id="UP000192936">
    <property type="component" value="Unassembled WGS sequence"/>
</dbReference>
<dbReference type="InterPro" id="IPR051416">
    <property type="entry name" value="phD-YefM_TA_antitoxins"/>
</dbReference>
<dbReference type="SUPFAM" id="SSF143120">
    <property type="entry name" value="YefM-like"/>
    <property type="match status" value="1"/>
</dbReference>
<dbReference type="InterPro" id="IPR006442">
    <property type="entry name" value="Antitoxin_Phd/YefM"/>
</dbReference>
<dbReference type="STRING" id="286727.SAMN02982917_0972"/>
<evidence type="ECO:0000256" key="2">
    <source>
        <dbReference type="RuleBase" id="RU362080"/>
    </source>
</evidence>
<organism evidence="3 4">
    <name type="scientific">Azospirillum oryzae</name>
    <dbReference type="NCBI Taxonomy" id="286727"/>
    <lineage>
        <taxon>Bacteria</taxon>
        <taxon>Pseudomonadati</taxon>
        <taxon>Pseudomonadota</taxon>
        <taxon>Alphaproteobacteria</taxon>
        <taxon>Rhodospirillales</taxon>
        <taxon>Azospirillaceae</taxon>
        <taxon>Azospirillum</taxon>
    </lineage>
</organism>
<dbReference type="NCBIfam" id="TIGR01552">
    <property type="entry name" value="phd_fam"/>
    <property type="match status" value="1"/>
</dbReference>
<dbReference type="RefSeq" id="WP_085082788.1">
    <property type="nucleotide sequence ID" value="NZ_FXAK01000001.1"/>
</dbReference>
<evidence type="ECO:0000313" key="3">
    <source>
        <dbReference type="EMBL" id="SMF21392.1"/>
    </source>
</evidence>
<comment type="similarity">
    <text evidence="1 2">Belongs to the phD/YefM antitoxin family.</text>
</comment>
<name>A0A1X7DTB0_9PROT</name>
<dbReference type="EMBL" id="FXAK01000001">
    <property type="protein sequence ID" value="SMF21392.1"/>
    <property type="molecule type" value="Genomic_DNA"/>
</dbReference>
<dbReference type="PANTHER" id="PTHR35377">
    <property type="entry name" value="ANTITOXIN VAPB49-RELATED-RELATED"/>
    <property type="match status" value="1"/>
</dbReference>
<proteinExistence type="inferred from homology"/>
<gene>
    <name evidence="3" type="ORF">SAMN02982917_0972</name>
</gene>
<reference evidence="3 4" key="1">
    <citation type="submission" date="2017-04" db="EMBL/GenBank/DDBJ databases">
        <authorList>
            <person name="Afonso C.L."/>
            <person name="Miller P.J."/>
            <person name="Scott M.A."/>
            <person name="Spackman E."/>
            <person name="Goraichik I."/>
            <person name="Dimitrov K.M."/>
            <person name="Suarez D.L."/>
            <person name="Swayne D.E."/>
        </authorList>
    </citation>
    <scope>NUCLEOTIDE SEQUENCE [LARGE SCALE GENOMIC DNA]</scope>
    <source>
        <strain evidence="3 4">A2P</strain>
    </source>
</reference>
<comment type="function">
    <text evidence="2">Antitoxin component of a type II toxin-antitoxin (TA) system.</text>
</comment>
<dbReference type="InterPro" id="IPR036165">
    <property type="entry name" value="YefM-like_sf"/>
</dbReference>
<dbReference type="AlphaFoldDB" id="A0A1X7DTB0"/>
<accession>A0A1X7DTB0</accession>
<dbReference type="OrthoDB" id="9800503at2"/>
<dbReference type="Pfam" id="PF02604">
    <property type="entry name" value="PhdYeFM_antitox"/>
    <property type="match status" value="1"/>
</dbReference>
<sequence>MDPVNLYEAKTNLSQLVDRAAAGEEIVIAKAGRPMARLVPLRRRTTPRPLGLLKGEVVLGEDFDAPLPESMARAFRGEEP</sequence>
<protein>
    <recommendedName>
        <fullName evidence="2">Antitoxin</fullName>
    </recommendedName>
</protein>
<dbReference type="Gene3D" id="3.40.1620.10">
    <property type="entry name" value="YefM-like domain"/>
    <property type="match status" value="1"/>
</dbReference>